<comment type="catalytic activity">
    <reaction evidence="1">
        <text>S-ubiquitinyl-[E2 ubiquitin-conjugating enzyme]-L-cysteine + [acceptor protein]-L-lysine = [E2 ubiquitin-conjugating enzyme]-L-cysteine + N(6)-ubiquitinyl-[acceptor protein]-L-lysine.</text>
        <dbReference type="EC" id="2.3.2.27"/>
    </reaction>
</comment>
<evidence type="ECO:0000256" key="3">
    <source>
        <dbReference type="ARBA" id="ARBA00022723"/>
    </source>
</evidence>
<dbReference type="InterPro" id="IPR001841">
    <property type="entry name" value="Znf_RING"/>
</dbReference>
<gene>
    <name evidence="11" type="ORF">L1049_024821</name>
</gene>
<keyword evidence="3" id="KW-0479">Metal-binding</keyword>
<evidence type="ECO:0000256" key="5">
    <source>
        <dbReference type="ARBA" id="ARBA00022786"/>
    </source>
</evidence>
<evidence type="ECO:0000256" key="9">
    <source>
        <dbReference type="SAM" id="MobiDB-lite"/>
    </source>
</evidence>
<dbReference type="Gene3D" id="3.30.40.10">
    <property type="entry name" value="Zinc/RING finger domain, C3HC4 (zinc finger)"/>
    <property type="match status" value="1"/>
</dbReference>
<dbReference type="GO" id="GO:0008270">
    <property type="term" value="F:zinc ion binding"/>
    <property type="evidence" value="ECO:0007669"/>
    <property type="project" value="UniProtKB-KW"/>
</dbReference>
<comment type="caution">
    <text evidence="11">The sequence shown here is derived from an EMBL/GenBank/DDBJ whole genome shotgun (WGS) entry which is preliminary data.</text>
</comment>
<feature type="domain" description="RING-type" evidence="10">
    <location>
        <begin position="119"/>
        <end position="162"/>
    </location>
</feature>
<evidence type="ECO:0000256" key="4">
    <source>
        <dbReference type="ARBA" id="ARBA00022771"/>
    </source>
</evidence>
<accession>A0AAP0WYS3</accession>
<keyword evidence="4 8" id="KW-0863">Zinc-finger</keyword>
<dbReference type="EC" id="2.3.2.27" evidence="2"/>
<evidence type="ECO:0000256" key="1">
    <source>
        <dbReference type="ARBA" id="ARBA00000900"/>
    </source>
</evidence>
<keyword evidence="5" id="KW-0833">Ubl conjugation pathway</keyword>
<evidence type="ECO:0000313" key="11">
    <source>
        <dbReference type="EMBL" id="KAK9285624.1"/>
    </source>
</evidence>
<dbReference type="EMBL" id="JBBPBK010000005">
    <property type="protein sequence ID" value="KAK9285624.1"/>
    <property type="molecule type" value="Genomic_DNA"/>
</dbReference>
<dbReference type="SMART" id="SM00184">
    <property type="entry name" value="RING"/>
    <property type="match status" value="1"/>
</dbReference>
<dbReference type="SUPFAM" id="SSF57850">
    <property type="entry name" value="RING/U-box"/>
    <property type="match status" value="1"/>
</dbReference>
<sequence>MAAMVEAQSSDIANEGERIDSHGGSTTPKMSLMRESSRGGRGRRQFFPYHPQFQIDSDPERGNGRPNPRMSIFDPRYLERVHPNNIEIYWGIVQGLHPVISKLPPPVEYDKRMNHSTECAICLEDFKDGEFCRILRCKCNNVFHQRCIDRWLLQMHTCPVCRVRV</sequence>
<dbReference type="AlphaFoldDB" id="A0AAP0WYS3"/>
<keyword evidence="12" id="KW-1185">Reference proteome</keyword>
<dbReference type="PANTHER" id="PTHR14155">
    <property type="entry name" value="RING FINGER DOMAIN-CONTAINING"/>
    <property type="match status" value="1"/>
</dbReference>
<dbReference type="InterPro" id="IPR053238">
    <property type="entry name" value="RING-H2_zinc_finger"/>
</dbReference>
<evidence type="ECO:0000313" key="12">
    <source>
        <dbReference type="Proteomes" id="UP001415857"/>
    </source>
</evidence>
<keyword evidence="6" id="KW-0862">Zinc</keyword>
<dbReference type="CDD" id="cd16473">
    <property type="entry name" value="RING-H2_RNF103"/>
    <property type="match status" value="1"/>
</dbReference>
<evidence type="ECO:0000256" key="2">
    <source>
        <dbReference type="ARBA" id="ARBA00012483"/>
    </source>
</evidence>
<comment type="similarity">
    <text evidence="7">Belongs to the RING-type zinc finger family. ATL subfamily.</text>
</comment>
<evidence type="ECO:0000256" key="8">
    <source>
        <dbReference type="PROSITE-ProRule" id="PRU00175"/>
    </source>
</evidence>
<dbReference type="PANTHER" id="PTHR14155:SF610">
    <property type="entry name" value="OS01G0755700 PROTEIN"/>
    <property type="match status" value="1"/>
</dbReference>
<dbReference type="InterPro" id="IPR013083">
    <property type="entry name" value="Znf_RING/FYVE/PHD"/>
</dbReference>
<feature type="region of interest" description="Disordered" evidence="9">
    <location>
        <begin position="1"/>
        <end position="69"/>
    </location>
</feature>
<protein>
    <recommendedName>
        <fullName evidence="2">RING-type E3 ubiquitin transferase</fullName>
        <ecNumber evidence="2">2.3.2.27</ecNumber>
    </recommendedName>
</protein>
<evidence type="ECO:0000256" key="7">
    <source>
        <dbReference type="ARBA" id="ARBA00024209"/>
    </source>
</evidence>
<organism evidence="11 12">
    <name type="scientific">Liquidambar formosana</name>
    <name type="common">Formosan gum</name>
    <dbReference type="NCBI Taxonomy" id="63359"/>
    <lineage>
        <taxon>Eukaryota</taxon>
        <taxon>Viridiplantae</taxon>
        <taxon>Streptophyta</taxon>
        <taxon>Embryophyta</taxon>
        <taxon>Tracheophyta</taxon>
        <taxon>Spermatophyta</taxon>
        <taxon>Magnoliopsida</taxon>
        <taxon>eudicotyledons</taxon>
        <taxon>Gunneridae</taxon>
        <taxon>Pentapetalae</taxon>
        <taxon>Saxifragales</taxon>
        <taxon>Altingiaceae</taxon>
        <taxon>Liquidambar</taxon>
    </lineage>
</organism>
<evidence type="ECO:0000259" key="10">
    <source>
        <dbReference type="PROSITE" id="PS50089"/>
    </source>
</evidence>
<dbReference type="GO" id="GO:0061630">
    <property type="term" value="F:ubiquitin protein ligase activity"/>
    <property type="evidence" value="ECO:0007669"/>
    <property type="project" value="UniProtKB-EC"/>
</dbReference>
<name>A0AAP0WYS3_LIQFO</name>
<evidence type="ECO:0000256" key="6">
    <source>
        <dbReference type="ARBA" id="ARBA00022833"/>
    </source>
</evidence>
<proteinExistence type="inferred from homology"/>
<dbReference type="Proteomes" id="UP001415857">
    <property type="component" value="Unassembled WGS sequence"/>
</dbReference>
<dbReference type="PROSITE" id="PS50089">
    <property type="entry name" value="ZF_RING_2"/>
    <property type="match status" value="1"/>
</dbReference>
<dbReference type="Pfam" id="PF13639">
    <property type="entry name" value="zf-RING_2"/>
    <property type="match status" value="1"/>
</dbReference>
<reference evidence="11 12" key="1">
    <citation type="journal article" date="2024" name="Plant J.">
        <title>Genome sequences and population genomics reveal climatic adaptation and genomic divergence between two closely related sweetgum species.</title>
        <authorList>
            <person name="Xu W.Q."/>
            <person name="Ren C.Q."/>
            <person name="Zhang X.Y."/>
            <person name="Comes H.P."/>
            <person name="Liu X.H."/>
            <person name="Li Y.G."/>
            <person name="Kettle C.J."/>
            <person name="Jalonen R."/>
            <person name="Gaisberger H."/>
            <person name="Ma Y.Z."/>
            <person name="Qiu Y.X."/>
        </authorList>
    </citation>
    <scope>NUCLEOTIDE SEQUENCE [LARGE SCALE GENOMIC DNA]</scope>
    <source>
        <strain evidence="11">Hangzhou</strain>
    </source>
</reference>